<dbReference type="CDD" id="cd00610">
    <property type="entry name" value="OAT_like"/>
    <property type="match status" value="1"/>
</dbReference>
<dbReference type="PANTHER" id="PTHR43094:SF1">
    <property type="entry name" value="AMINOTRANSFERASE CLASS-III"/>
    <property type="match status" value="1"/>
</dbReference>
<keyword evidence="3" id="KW-0808">Transferase</keyword>
<dbReference type="GO" id="GO:0008483">
    <property type="term" value="F:transaminase activity"/>
    <property type="evidence" value="ECO:0007669"/>
    <property type="project" value="UniProtKB-KW"/>
</dbReference>
<dbReference type="InterPro" id="IPR015424">
    <property type="entry name" value="PyrdxlP-dep_Trfase"/>
</dbReference>
<gene>
    <name evidence="7" type="ORF">ACHAXA_008205</name>
</gene>
<keyword evidence="2" id="KW-0032">Aminotransferase</keyword>
<dbReference type="InterPro" id="IPR015421">
    <property type="entry name" value="PyrdxlP-dep_Trfase_major"/>
</dbReference>
<reference evidence="7 8" key="1">
    <citation type="submission" date="2024-10" db="EMBL/GenBank/DDBJ databases">
        <title>Updated reference genomes for cyclostephanoid diatoms.</title>
        <authorList>
            <person name="Roberts W.R."/>
            <person name="Alverson A.J."/>
        </authorList>
    </citation>
    <scope>NUCLEOTIDE SEQUENCE [LARGE SCALE GENOMIC DNA]</scope>
    <source>
        <strain evidence="7 8">AJA228-03</strain>
    </source>
</reference>
<dbReference type="InterPro" id="IPR005814">
    <property type="entry name" value="Aminotrans_3"/>
</dbReference>
<feature type="region of interest" description="Disordered" evidence="6">
    <location>
        <begin position="49"/>
        <end position="82"/>
    </location>
</feature>
<dbReference type="Gene3D" id="3.90.1150.10">
    <property type="entry name" value="Aspartate Aminotransferase, domain 1"/>
    <property type="match status" value="1"/>
</dbReference>
<keyword evidence="8" id="KW-1185">Reference proteome</keyword>
<dbReference type="SUPFAM" id="SSF53383">
    <property type="entry name" value="PLP-dependent transferases"/>
    <property type="match status" value="1"/>
</dbReference>
<dbReference type="Proteomes" id="UP001530377">
    <property type="component" value="Unassembled WGS sequence"/>
</dbReference>
<dbReference type="Pfam" id="PF00202">
    <property type="entry name" value="Aminotran_3"/>
    <property type="match status" value="1"/>
</dbReference>
<accession>A0ABD3SCC7</accession>
<dbReference type="InterPro" id="IPR049704">
    <property type="entry name" value="Aminotrans_3_PPA_site"/>
</dbReference>
<comment type="similarity">
    <text evidence="1 5">Belongs to the class-III pyridoxal-phosphate-dependent aminotransferase family.</text>
</comment>
<name>A0ABD3SCC7_9STRA</name>
<protein>
    <submittedName>
        <fullName evidence="7">Uncharacterized protein</fullName>
    </submittedName>
</protein>
<comment type="caution">
    <text evidence="7">The sequence shown here is derived from an EMBL/GenBank/DDBJ whole genome shotgun (WGS) entry which is preliminary data.</text>
</comment>
<sequence length="522" mass="57059">MTVPGHLRRSVVVSRRWRASIAPENIIVRVGAVRVGNATATATTKATAAFAHDRTRRSSSSSTATASPPTTTTTTTTTSDDMEALWMPFTPNKLFKSSARPRVLARAKGMHYWTTDGRQILDGTAGLWCTNAGHCPDPIVKAIQDQVATLDYCPSFLFGHPKSFEYANRLVSELLVPDTKLNRVFFTMCGSTSVDTAMKISLAYHVARGDGTRYRFIGRERGYHGVGFGGLSVGGILNNRRAYASCMIPGVDHLKSTYHRDRHAYTRGEPEWGGHLAEELDSLVSLHGASTIAAVILEPVPGSTGVLPPPRGYLRRIREICDAHDILLIFDEVITGFGRLGRGTASEYFDVVPDLITCAKGLTNAMIPAGAVFCKGNIYDALMNTTPDDGSPYIELFHGYTYSCHPVAMAAGLATLDYYRDQDLFDRAARISPYFEEGMHSLKGLPNVVDVRNIGLMGAVELEPYPGSPGRRGHELMERCFEDGVMVRQTGDTIALSPPLIVSEGDIDVIVDTISRNLRKLR</sequence>
<keyword evidence="4 5" id="KW-0663">Pyridoxal phosphate</keyword>
<dbReference type="PROSITE" id="PS00600">
    <property type="entry name" value="AA_TRANSFER_CLASS_3"/>
    <property type="match status" value="1"/>
</dbReference>
<evidence type="ECO:0000256" key="3">
    <source>
        <dbReference type="ARBA" id="ARBA00022679"/>
    </source>
</evidence>
<evidence type="ECO:0000256" key="2">
    <source>
        <dbReference type="ARBA" id="ARBA00022576"/>
    </source>
</evidence>
<dbReference type="PANTHER" id="PTHR43094">
    <property type="entry name" value="AMINOTRANSFERASE"/>
    <property type="match status" value="1"/>
</dbReference>
<evidence type="ECO:0000256" key="1">
    <source>
        <dbReference type="ARBA" id="ARBA00008954"/>
    </source>
</evidence>
<evidence type="ECO:0000256" key="5">
    <source>
        <dbReference type="RuleBase" id="RU003560"/>
    </source>
</evidence>
<evidence type="ECO:0000313" key="8">
    <source>
        <dbReference type="Proteomes" id="UP001530377"/>
    </source>
</evidence>
<dbReference type="AlphaFoldDB" id="A0ABD3SCC7"/>
<proteinExistence type="inferred from homology"/>
<dbReference type="EMBL" id="JALLPB020000072">
    <property type="protein sequence ID" value="KAL3822189.1"/>
    <property type="molecule type" value="Genomic_DNA"/>
</dbReference>
<dbReference type="FunFam" id="3.40.640.10:FF:000014">
    <property type="entry name" value="Adenosylmethionine-8-amino-7-oxononanoate aminotransferase, probable"/>
    <property type="match status" value="1"/>
</dbReference>
<evidence type="ECO:0000256" key="6">
    <source>
        <dbReference type="SAM" id="MobiDB-lite"/>
    </source>
</evidence>
<dbReference type="Gene3D" id="3.40.640.10">
    <property type="entry name" value="Type I PLP-dependent aspartate aminotransferase-like (Major domain)"/>
    <property type="match status" value="1"/>
</dbReference>
<feature type="compositionally biased region" description="Low complexity" evidence="6">
    <location>
        <begin position="58"/>
        <end position="79"/>
    </location>
</feature>
<evidence type="ECO:0000313" key="7">
    <source>
        <dbReference type="EMBL" id="KAL3822189.1"/>
    </source>
</evidence>
<evidence type="ECO:0000256" key="4">
    <source>
        <dbReference type="ARBA" id="ARBA00022898"/>
    </source>
</evidence>
<dbReference type="InterPro" id="IPR015422">
    <property type="entry name" value="PyrdxlP-dep_Trfase_small"/>
</dbReference>
<organism evidence="7 8">
    <name type="scientific">Cyclostephanos tholiformis</name>
    <dbReference type="NCBI Taxonomy" id="382380"/>
    <lineage>
        <taxon>Eukaryota</taxon>
        <taxon>Sar</taxon>
        <taxon>Stramenopiles</taxon>
        <taxon>Ochrophyta</taxon>
        <taxon>Bacillariophyta</taxon>
        <taxon>Coscinodiscophyceae</taxon>
        <taxon>Thalassiosirophycidae</taxon>
        <taxon>Stephanodiscales</taxon>
        <taxon>Stephanodiscaceae</taxon>
        <taxon>Cyclostephanos</taxon>
    </lineage>
</organism>